<reference evidence="1 2" key="1">
    <citation type="submission" date="2020-08" db="EMBL/GenBank/DDBJ databases">
        <title>Sphingobacterium sp. DN00404 isolated from aquaculture water.</title>
        <authorList>
            <person name="Zhang M."/>
        </authorList>
    </citation>
    <scope>NUCLEOTIDE SEQUENCE [LARGE SCALE GENOMIC DNA]</scope>
    <source>
        <strain evidence="1 2">KCTC 32294</strain>
    </source>
</reference>
<proteinExistence type="predicted"/>
<evidence type="ECO:0000313" key="1">
    <source>
        <dbReference type="EMBL" id="MBD1427902.1"/>
    </source>
</evidence>
<organism evidence="1 2">
    <name type="scientific">Sphingobacterium arenae</name>
    <dbReference type="NCBI Taxonomy" id="1280598"/>
    <lineage>
        <taxon>Bacteria</taxon>
        <taxon>Pseudomonadati</taxon>
        <taxon>Bacteroidota</taxon>
        <taxon>Sphingobacteriia</taxon>
        <taxon>Sphingobacteriales</taxon>
        <taxon>Sphingobacteriaceae</taxon>
        <taxon>Sphingobacterium</taxon>
    </lineage>
</organism>
<evidence type="ECO:0000313" key="2">
    <source>
        <dbReference type="Proteomes" id="UP000606494"/>
    </source>
</evidence>
<accession>A0ABR7Y9E8</accession>
<comment type="caution">
    <text evidence="1">The sequence shown here is derived from an EMBL/GenBank/DDBJ whole genome shotgun (WGS) entry which is preliminary data.</text>
</comment>
<protein>
    <submittedName>
        <fullName evidence="1">Uncharacterized protein</fullName>
    </submittedName>
</protein>
<gene>
    <name evidence="1" type="ORF">H8B17_20165</name>
</gene>
<dbReference type="RefSeq" id="WP_190311047.1">
    <property type="nucleotide sequence ID" value="NZ_JACNYK010000010.1"/>
</dbReference>
<sequence>MMAIQQNKIAILIGAGAVQNAWGPVLSCFRLINGAETDSYTANFLFAKSICALRLYSKSLKGMAQLNEERDMVNAMKEIVGLSLKNAQQNGTLKPREEFESILNNLLF</sequence>
<dbReference type="Proteomes" id="UP000606494">
    <property type="component" value="Unassembled WGS sequence"/>
</dbReference>
<name>A0ABR7Y9E8_9SPHI</name>
<keyword evidence="2" id="KW-1185">Reference proteome</keyword>
<dbReference type="EMBL" id="JACNYK010000010">
    <property type="protein sequence ID" value="MBD1427902.1"/>
    <property type="molecule type" value="Genomic_DNA"/>
</dbReference>